<organism evidence="2 3">
    <name type="scientific">Ophiobolus disseminans</name>
    <dbReference type="NCBI Taxonomy" id="1469910"/>
    <lineage>
        <taxon>Eukaryota</taxon>
        <taxon>Fungi</taxon>
        <taxon>Dikarya</taxon>
        <taxon>Ascomycota</taxon>
        <taxon>Pezizomycotina</taxon>
        <taxon>Dothideomycetes</taxon>
        <taxon>Pleosporomycetidae</taxon>
        <taxon>Pleosporales</taxon>
        <taxon>Pleosporineae</taxon>
        <taxon>Phaeosphaeriaceae</taxon>
        <taxon>Ophiobolus</taxon>
    </lineage>
</organism>
<evidence type="ECO:0000256" key="1">
    <source>
        <dbReference type="SAM" id="MobiDB-lite"/>
    </source>
</evidence>
<dbReference type="EMBL" id="MU006223">
    <property type="protein sequence ID" value="KAF2827875.1"/>
    <property type="molecule type" value="Genomic_DNA"/>
</dbReference>
<feature type="region of interest" description="Disordered" evidence="1">
    <location>
        <begin position="31"/>
        <end position="71"/>
    </location>
</feature>
<dbReference type="OrthoDB" id="3800294at2759"/>
<proteinExistence type="predicted"/>
<feature type="compositionally biased region" description="Acidic residues" evidence="1">
    <location>
        <begin position="51"/>
        <end position="66"/>
    </location>
</feature>
<dbReference type="Proteomes" id="UP000799424">
    <property type="component" value="Unassembled WGS sequence"/>
</dbReference>
<evidence type="ECO:0000313" key="3">
    <source>
        <dbReference type="Proteomes" id="UP000799424"/>
    </source>
</evidence>
<reference evidence="2" key="1">
    <citation type="journal article" date="2020" name="Stud. Mycol.">
        <title>101 Dothideomycetes genomes: a test case for predicting lifestyles and emergence of pathogens.</title>
        <authorList>
            <person name="Haridas S."/>
            <person name="Albert R."/>
            <person name="Binder M."/>
            <person name="Bloem J."/>
            <person name="Labutti K."/>
            <person name="Salamov A."/>
            <person name="Andreopoulos B."/>
            <person name="Baker S."/>
            <person name="Barry K."/>
            <person name="Bills G."/>
            <person name="Bluhm B."/>
            <person name="Cannon C."/>
            <person name="Castanera R."/>
            <person name="Culley D."/>
            <person name="Daum C."/>
            <person name="Ezra D."/>
            <person name="Gonzalez J."/>
            <person name="Henrissat B."/>
            <person name="Kuo A."/>
            <person name="Liang C."/>
            <person name="Lipzen A."/>
            <person name="Lutzoni F."/>
            <person name="Magnuson J."/>
            <person name="Mondo S."/>
            <person name="Nolan M."/>
            <person name="Ohm R."/>
            <person name="Pangilinan J."/>
            <person name="Park H.-J."/>
            <person name="Ramirez L."/>
            <person name="Alfaro M."/>
            <person name="Sun H."/>
            <person name="Tritt A."/>
            <person name="Yoshinaga Y."/>
            <person name="Zwiers L.-H."/>
            <person name="Turgeon B."/>
            <person name="Goodwin S."/>
            <person name="Spatafora J."/>
            <person name="Crous P."/>
            <person name="Grigoriev I."/>
        </authorList>
    </citation>
    <scope>NUCLEOTIDE SEQUENCE</scope>
    <source>
        <strain evidence="2">CBS 113818</strain>
    </source>
</reference>
<gene>
    <name evidence="2" type="ORF">CC86DRAFT_201375</name>
</gene>
<dbReference type="AlphaFoldDB" id="A0A6A7A5K7"/>
<evidence type="ECO:0000313" key="2">
    <source>
        <dbReference type="EMBL" id="KAF2827875.1"/>
    </source>
</evidence>
<name>A0A6A7A5K7_9PLEO</name>
<sequence length="529" mass="60928">MARINKARIHPGAVTRSLIFEELWQPNDDDDLELVSKHDAPSSDTSSLASNEDEDAATEEEEEDDGSLSMDASLEEIRTWLNIKCEEEEAKLDWTPEYDHRARRDSASKKGPSIAVLQRIRRGHGPRSSKFEDLLAPLRLTDDGEAPRYRKRPIGDTCKEMQDVLHEWNRRVGSVFSDNLPAREVLMDAMRDRIVFLDKAMETRWSASAHEGTCRKLLHAIHVFRPGTAGFDTQDPMELLTIIIAHLSYAIPDIDYDLKYRMLYTLVRERKYVASAFIANVNTKRNFEKKIAGAKELGNLMRAKEYKDKMDAWVRLGLQKNCNSIIQKVKIARRNIELRVLEEQQELAVLQTAQKLVLNDRISKKEPPFDDLVPRSTWWPEREDIRASANAHLKEKTSEHIDDLHASWRVTSRTTDEIKETNHARILTRAMKFDGRDLEDVTKDERQRVVRERMANPGTFMMMMDAAKSIIEVNGKAKEMAETASNMDRKLEEMLSAFTLVYDEYEALSKLVNSDPHMVVDGAKELEFR</sequence>
<protein>
    <submittedName>
        <fullName evidence="2">Uncharacterized protein</fullName>
    </submittedName>
</protein>
<keyword evidence="3" id="KW-1185">Reference proteome</keyword>
<accession>A0A6A7A5K7</accession>